<evidence type="ECO:0000313" key="3">
    <source>
        <dbReference type="Proteomes" id="UP001303946"/>
    </source>
</evidence>
<gene>
    <name evidence="2" type="ORF">RXV79_20650</name>
</gene>
<dbReference type="Proteomes" id="UP001303946">
    <property type="component" value="Chromosome"/>
</dbReference>
<protein>
    <recommendedName>
        <fullName evidence="1">Glycosyl transferase family 1 domain-containing protein</fullName>
    </recommendedName>
</protein>
<feature type="domain" description="Glycosyl transferase family 1" evidence="1">
    <location>
        <begin position="256"/>
        <end position="340"/>
    </location>
</feature>
<keyword evidence="3" id="KW-1185">Reference proteome</keyword>
<dbReference type="Pfam" id="PF00534">
    <property type="entry name" value="Glycos_transf_1"/>
    <property type="match status" value="1"/>
</dbReference>
<dbReference type="RefSeq" id="WP_316699987.1">
    <property type="nucleotide sequence ID" value="NZ_CP136336.1"/>
</dbReference>
<sequence length="388" mass="42530">MPATSTLRGALSPPISATGRELTIFYICPWSPKPTGGIKQIFRHVEALNAGGFDAYVLALETKMPSWFDSSAAVAKVKVQRRFWDLRRSARRKNQIPWLTAPVGPEIEIARPGQRSLERRLGASDIIVLPEYFGKALQPCGFGSKLVVFNQNAHYTFTGFAHSDPLNGFIYRGHVLGALGVSQHICDYLKFAFRELPVLLTPNGVDGTRFFPSQGEKKKQIAFMPRKLPGSIVQVLQMLRGRGSLDGWTLCPIDGMSEADVATSLRESAIFLSTCHDEGFGLPPLEAGASGCIVVGYTGYAAREFMLPQYCYPIAQGDVLGFAQTLESVLAEFTRDPQRLQQQASAYATFLHAHYSKEVEGRSVVAAWGELCGATGHRQTDVKVVADV</sequence>
<proteinExistence type="predicted"/>
<accession>A0ABZ0CW00</accession>
<name>A0ABZ0CW00_9BURK</name>
<dbReference type="EMBL" id="CP136336">
    <property type="protein sequence ID" value="WOB07316.1"/>
    <property type="molecule type" value="Genomic_DNA"/>
</dbReference>
<dbReference type="SUPFAM" id="SSF53756">
    <property type="entry name" value="UDP-Glycosyltransferase/glycogen phosphorylase"/>
    <property type="match status" value="1"/>
</dbReference>
<dbReference type="InterPro" id="IPR001296">
    <property type="entry name" value="Glyco_trans_1"/>
</dbReference>
<evidence type="ECO:0000259" key="1">
    <source>
        <dbReference type="Pfam" id="PF00534"/>
    </source>
</evidence>
<dbReference type="Gene3D" id="3.40.50.2000">
    <property type="entry name" value="Glycogen Phosphorylase B"/>
    <property type="match status" value="1"/>
</dbReference>
<reference evidence="2 3" key="1">
    <citation type="submission" date="2023-10" db="EMBL/GenBank/DDBJ databases">
        <title>Bacteria for the degradation of biodegradable plastic PBAT(Polybutylene adipate terephthalate).</title>
        <authorList>
            <person name="Weon H.-Y."/>
            <person name="Yeon J."/>
        </authorList>
    </citation>
    <scope>NUCLEOTIDE SEQUENCE [LARGE SCALE GENOMIC DNA]</scope>
    <source>
        <strain evidence="2 3">SBD 7-3</strain>
    </source>
</reference>
<evidence type="ECO:0000313" key="2">
    <source>
        <dbReference type="EMBL" id="WOB07316.1"/>
    </source>
</evidence>
<organism evidence="2 3">
    <name type="scientific">Piscinibacter gummiphilus</name>
    <dbReference type="NCBI Taxonomy" id="946333"/>
    <lineage>
        <taxon>Bacteria</taxon>
        <taxon>Pseudomonadati</taxon>
        <taxon>Pseudomonadota</taxon>
        <taxon>Betaproteobacteria</taxon>
        <taxon>Burkholderiales</taxon>
        <taxon>Sphaerotilaceae</taxon>
        <taxon>Piscinibacter</taxon>
    </lineage>
</organism>